<evidence type="ECO:0000256" key="10">
    <source>
        <dbReference type="SAM" id="MobiDB-lite"/>
    </source>
</evidence>
<feature type="compositionally biased region" description="Gly residues" evidence="10">
    <location>
        <begin position="555"/>
        <end position="641"/>
    </location>
</feature>
<feature type="binding site" evidence="9">
    <location>
        <position position="37"/>
    </location>
    <ligand>
        <name>ATP</name>
        <dbReference type="ChEBI" id="CHEBI:30616"/>
    </ligand>
</feature>
<evidence type="ECO:0000256" key="2">
    <source>
        <dbReference type="ARBA" id="ARBA00022527"/>
    </source>
</evidence>
<evidence type="ECO:0000256" key="3">
    <source>
        <dbReference type="ARBA" id="ARBA00022679"/>
    </source>
</evidence>
<dbReference type="GO" id="GO:0004553">
    <property type="term" value="F:hydrolase activity, hydrolyzing O-glycosyl compounds"/>
    <property type="evidence" value="ECO:0007669"/>
    <property type="project" value="InterPro"/>
</dbReference>
<dbReference type="Gene3D" id="1.10.510.10">
    <property type="entry name" value="Transferase(Phosphotransferase) domain 1"/>
    <property type="match status" value="1"/>
</dbReference>
<keyword evidence="11" id="KW-1133">Transmembrane helix</keyword>
<dbReference type="InterPro" id="IPR008271">
    <property type="entry name" value="Ser/Thr_kinase_AS"/>
</dbReference>
<feature type="compositionally biased region" description="Basic and acidic residues" evidence="10">
    <location>
        <begin position="498"/>
        <end position="507"/>
    </location>
</feature>
<keyword evidence="15" id="KW-1185">Reference proteome</keyword>
<dbReference type="PANTHER" id="PTHR43289:SF6">
    <property type="entry name" value="SERINE_THREONINE-PROTEIN KINASE NEKL-3"/>
    <property type="match status" value="1"/>
</dbReference>
<evidence type="ECO:0000256" key="8">
    <source>
        <dbReference type="ARBA" id="ARBA00048679"/>
    </source>
</evidence>
<reference evidence="14" key="1">
    <citation type="journal article" date="2014" name="Int. J. Syst. Evol. Microbiol.">
        <title>Complete genome sequence of Corynebacterium casei LMG S-19264T (=DSM 44701T), isolated from a smear-ripened cheese.</title>
        <authorList>
            <consortium name="US DOE Joint Genome Institute (JGI-PGF)"/>
            <person name="Walter F."/>
            <person name="Albersmeier A."/>
            <person name="Kalinowski J."/>
            <person name="Ruckert C."/>
        </authorList>
    </citation>
    <scope>NUCLEOTIDE SEQUENCE</scope>
    <source>
        <strain evidence="14">CGMCC 4.7299</strain>
    </source>
</reference>
<evidence type="ECO:0000313" key="14">
    <source>
        <dbReference type="EMBL" id="GGL07502.1"/>
    </source>
</evidence>
<dbReference type="GO" id="GO:0005975">
    <property type="term" value="P:carbohydrate metabolic process"/>
    <property type="evidence" value="ECO:0007669"/>
    <property type="project" value="InterPro"/>
</dbReference>
<dbReference type="PROSITE" id="PS00107">
    <property type="entry name" value="PROTEIN_KINASE_ATP"/>
    <property type="match status" value="1"/>
</dbReference>
<dbReference type="SUPFAM" id="SSF49384">
    <property type="entry name" value="Carbohydrate-binding domain"/>
    <property type="match status" value="1"/>
</dbReference>
<dbReference type="PROSITE" id="PS00108">
    <property type="entry name" value="PROTEIN_KINASE_ST"/>
    <property type="match status" value="1"/>
</dbReference>
<dbReference type="InterPro" id="IPR011009">
    <property type="entry name" value="Kinase-like_dom_sf"/>
</dbReference>
<dbReference type="GO" id="GO:0005524">
    <property type="term" value="F:ATP binding"/>
    <property type="evidence" value="ECO:0007669"/>
    <property type="project" value="UniProtKB-UniRule"/>
</dbReference>
<dbReference type="EMBL" id="BMMX01000027">
    <property type="protein sequence ID" value="GGL07502.1"/>
    <property type="molecule type" value="Genomic_DNA"/>
</dbReference>
<keyword evidence="5" id="KW-0418">Kinase</keyword>
<dbReference type="EC" id="2.7.11.1" evidence="1"/>
<dbReference type="SUPFAM" id="SSF56112">
    <property type="entry name" value="Protein kinase-like (PK-like)"/>
    <property type="match status" value="1"/>
</dbReference>
<reference evidence="14" key="2">
    <citation type="submission" date="2020-09" db="EMBL/GenBank/DDBJ databases">
        <authorList>
            <person name="Sun Q."/>
            <person name="Zhou Y."/>
        </authorList>
    </citation>
    <scope>NUCLEOTIDE SEQUENCE</scope>
    <source>
        <strain evidence="14">CGMCC 4.7299</strain>
    </source>
</reference>
<feature type="compositionally biased region" description="Low complexity" evidence="10">
    <location>
        <begin position="642"/>
        <end position="653"/>
    </location>
</feature>
<organism evidence="14 15">
    <name type="scientific">Mangrovihabitans endophyticus</name>
    <dbReference type="NCBI Taxonomy" id="1751298"/>
    <lineage>
        <taxon>Bacteria</taxon>
        <taxon>Bacillati</taxon>
        <taxon>Actinomycetota</taxon>
        <taxon>Actinomycetes</taxon>
        <taxon>Micromonosporales</taxon>
        <taxon>Micromonosporaceae</taxon>
        <taxon>Mangrovihabitans</taxon>
    </lineage>
</organism>
<dbReference type="InterPro" id="IPR001919">
    <property type="entry name" value="CBD2"/>
</dbReference>
<protein>
    <recommendedName>
        <fullName evidence="1">non-specific serine/threonine protein kinase</fullName>
        <ecNumber evidence="1">2.7.11.1</ecNumber>
    </recommendedName>
</protein>
<dbReference type="RefSeq" id="WP_189081482.1">
    <property type="nucleotide sequence ID" value="NZ_BMMX01000027.1"/>
</dbReference>
<evidence type="ECO:0000256" key="11">
    <source>
        <dbReference type="SAM" id="Phobius"/>
    </source>
</evidence>
<dbReference type="PANTHER" id="PTHR43289">
    <property type="entry name" value="MITOGEN-ACTIVATED PROTEIN KINASE KINASE KINASE 20-RELATED"/>
    <property type="match status" value="1"/>
</dbReference>
<comment type="caution">
    <text evidence="14">The sequence shown here is derived from an EMBL/GenBank/DDBJ whole genome shotgun (WGS) entry which is preliminary data.</text>
</comment>
<name>A0A8J3FQZ4_9ACTN</name>
<dbReference type="PROSITE" id="PS50011">
    <property type="entry name" value="PROTEIN_KINASE_DOM"/>
    <property type="match status" value="1"/>
</dbReference>
<dbReference type="InterPro" id="IPR008965">
    <property type="entry name" value="CBM2/CBM3_carb-bd_dom_sf"/>
</dbReference>
<dbReference type="FunFam" id="3.30.200.20:FF:000035">
    <property type="entry name" value="Serine/threonine protein kinase Stk1"/>
    <property type="match status" value="1"/>
</dbReference>
<evidence type="ECO:0000259" key="13">
    <source>
        <dbReference type="PROSITE" id="PS51173"/>
    </source>
</evidence>
<feature type="compositionally biased region" description="Low complexity" evidence="10">
    <location>
        <begin position="511"/>
        <end position="554"/>
    </location>
</feature>
<dbReference type="SMART" id="SM00637">
    <property type="entry name" value="CBD_II"/>
    <property type="match status" value="1"/>
</dbReference>
<gene>
    <name evidence="14" type="ORF">GCM10012284_47300</name>
</gene>
<dbReference type="InterPro" id="IPR000719">
    <property type="entry name" value="Prot_kinase_dom"/>
</dbReference>
<dbReference type="Proteomes" id="UP000656042">
    <property type="component" value="Unassembled WGS sequence"/>
</dbReference>
<feature type="domain" description="CBM2" evidence="13">
    <location>
        <begin position="357"/>
        <end position="465"/>
    </location>
</feature>
<dbReference type="PROSITE" id="PS51173">
    <property type="entry name" value="CBM2"/>
    <property type="match status" value="1"/>
</dbReference>
<keyword evidence="11" id="KW-0812">Transmembrane</keyword>
<evidence type="ECO:0000259" key="12">
    <source>
        <dbReference type="PROSITE" id="PS50011"/>
    </source>
</evidence>
<keyword evidence="11" id="KW-0472">Membrane</keyword>
<dbReference type="Gene3D" id="3.30.200.20">
    <property type="entry name" value="Phosphorylase Kinase, domain 1"/>
    <property type="match status" value="1"/>
</dbReference>
<feature type="transmembrane region" description="Helical" evidence="11">
    <location>
        <begin position="322"/>
        <end position="342"/>
    </location>
</feature>
<dbReference type="GO" id="GO:0030247">
    <property type="term" value="F:polysaccharide binding"/>
    <property type="evidence" value="ECO:0007669"/>
    <property type="project" value="UniProtKB-UniRule"/>
</dbReference>
<feature type="domain" description="Protein kinase" evidence="12">
    <location>
        <begin position="8"/>
        <end position="269"/>
    </location>
</feature>
<evidence type="ECO:0000256" key="7">
    <source>
        <dbReference type="ARBA" id="ARBA00047899"/>
    </source>
</evidence>
<keyword evidence="6 9" id="KW-0067">ATP-binding</keyword>
<sequence length="684" mass="67803">MRRLGGRYELDKPVGKGGMAVVWRAHDRVLRRTVAVKVLSPELASDGASSEVVHREALSAAQLCHPHIAGVHDYGEAEQDGRQVPFLVMEFVDGPTLATRIARDGALGWREAATVCAEVADALAAAHEHGLVHRDVKPSNVMLPQSGVKVVDFGVAASTGQDAADAAGRVWGTPAYLPPEQIGHGPALPEGDVYALALLLHECLTGRPPWPAGDAVEMLAQRRRQPMPQLPDLPGLPAELVELHRRCLAESPGERPSAGEVAGILRETLAVHTAADAPALRAAAAPVSPPAAVGAPTSPAGAPVAAVAPDRRHRWRARSRRVAVVASVPAVVVLGMLAAQAIGLGSPEQAAEAGQQDPADQAGCAALYTSDRDPDGSFAAELAVTNTGADPLDNWSVDFEVPQGHTITEVSDAGWSQHERGVTLNARDELAPGATRTLSLQGTFDKDGDGVPDDFTVDGTACARAVTRVQVSGSPLPVGGNGGGASDDSSGTANQADRPARKTETTRRGSPAKTTKPADPKPSATPSEDSSPSATPSGGSGTPSPSESTTPPGDAGSGDSGSGGSGSGDSGSGGAGSGGGSGSGDSGTGDAGSGDTGTGDAGSGDTGTEGSGGGSGSGGTDAGGSGSGGSGSGGSGTGDSGDTGTDTEASGPTQPQPDAPSADASEPATTTAAPQPTTSSSSSV</sequence>
<keyword evidence="4 9" id="KW-0547">Nucleotide-binding</keyword>
<dbReference type="InterPro" id="IPR012291">
    <property type="entry name" value="CBM2_carb-bd_dom_sf"/>
</dbReference>
<accession>A0A8J3FQZ4</accession>
<dbReference type="CDD" id="cd14014">
    <property type="entry name" value="STKc_PknB_like"/>
    <property type="match status" value="1"/>
</dbReference>
<evidence type="ECO:0000256" key="1">
    <source>
        <dbReference type="ARBA" id="ARBA00012513"/>
    </source>
</evidence>
<evidence type="ECO:0000256" key="9">
    <source>
        <dbReference type="PROSITE-ProRule" id="PRU10141"/>
    </source>
</evidence>
<proteinExistence type="predicted"/>
<keyword evidence="2" id="KW-0723">Serine/threonine-protein kinase</keyword>
<evidence type="ECO:0000313" key="15">
    <source>
        <dbReference type="Proteomes" id="UP000656042"/>
    </source>
</evidence>
<dbReference type="Pfam" id="PF00553">
    <property type="entry name" value="CBM_2"/>
    <property type="match status" value="1"/>
</dbReference>
<feature type="region of interest" description="Disordered" evidence="10">
    <location>
        <begin position="472"/>
        <end position="684"/>
    </location>
</feature>
<evidence type="ECO:0000256" key="6">
    <source>
        <dbReference type="ARBA" id="ARBA00022840"/>
    </source>
</evidence>
<evidence type="ECO:0000256" key="5">
    <source>
        <dbReference type="ARBA" id="ARBA00022777"/>
    </source>
</evidence>
<dbReference type="AlphaFoldDB" id="A0A8J3FQZ4"/>
<dbReference type="Pfam" id="PF00069">
    <property type="entry name" value="Pkinase"/>
    <property type="match status" value="1"/>
</dbReference>
<evidence type="ECO:0000256" key="4">
    <source>
        <dbReference type="ARBA" id="ARBA00022741"/>
    </source>
</evidence>
<comment type="catalytic activity">
    <reaction evidence="7">
        <text>L-threonyl-[protein] + ATP = O-phospho-L-threonyl-[protein] + ADP + H(+)</text>
        <dbReference type="Rhea" id="RHEA:46608"/>
        <dbReference type="Rhea" id="RHEA-COMP:11060"/>
        <dbReference type="Rhea" id="RHEA-COMP:11605"/>
        <dbReference type="ChEBI" id="CHEBI:15378"/>
        <dbReference type="ChEBI" id="CHEBI:30013"/>
        <dbReference type="ChEBI" id="CHEBI:30616"/>
        <dbReference type="ChEBI" id="CHEBI:61977"/>
        <dbReference type="ChEBI" id="CHEBI:456216"/>
        <dbReference type="EC" id="2.7.11.1"/>
    </reaction>
</comment>
<dbReference type="Gene3D" id="2.60.40.290">
    <property type="match status" value="1"/>
</dbReference>
<keyword evidence="3" id="KW-0808">Transferase</keyword>
<comment type="catalytic activity">
    <reaction evidence="8">
        <text>L-seryl-[protein] + ATP = O-phospho-L-seryl-[protein] + ADP + H(+)</text>
        <dbReference type="Rhea" id="RHEA:17989"/>
        <dbReference type="Rhea" id="RHEA-COMP:9863"/>
        <dbReference type="Rhea" id="RHEA-COMP:11604"/>
        <dbReference type="ChEBI" id="CHEBI:15378"/>
        <dbReference type="ChEBI" id="CHEBI:29999"/>
        <dbReference type="ChEBI" id="CHEBI:30616"/>
        <dbReference type="ChEBI" id="CHEBI:83421"/>
        <dbReference type="ChEBI" id="CHEBI:456216"/>
        <dbReference type="EC" id="2.7.11.1"/>
    </reaction>
</comment>
<dbReference type="GO" id="GO:0004674">
    <property type="term" value="F:protein serine/threonine kinase activity"/>
    <property type="evidence" value="ECO:0007669"/>
    <property type="project" value="UniProtKB-KW"/>
</dbReference>
<feature type="compositionally biased region" description="Low complexity" evidence="10">
    <location>
        <begin position="659"/>
        <end position="684"/>
    </location>
</feature>
<dbReference type="SMART" id="SM00220">
    <property type="entry name" value="S_TKc"/>
    <property type="match status" value="1"/>
</dbReference>
<dbReference type="InterPro" id="IPR017441">
    <property type="entry name" value="Protein_kinase_ATP_BS"/>
</dbReference>